<dbReference type="InterPro" id="IPR014922">
    <property type="entry name" value="YdhG-like"/>
</dbReference>
<protein>
    <recommendedName>
        <fullName evidence="1">YdhG-like domain-containing protein</fullName>
    </recommendedName>
</protein>
<proteinExistence type="predicted"/>
<dbReference type="SUPFAM" id="SSF159888">
    <property type="entry name" value="YdhG-like"/>
    <property type="match status" value="1"/>
</dbReference>
<dbReference type="InterPro" id="IPR016786">
    <property type="entry name" value="YdeI_bac"/>
</dbReference>
<accession>A0A6G6GKA9</accession>
<reference evidence="2 3" key="1">
    <citation type="submission" date="2020-02" db="EMBL/GenBank/DDBJ databases">
        <title>Complete genome sequence of Flavobacteriaceae bacterium.</title>
        <authorList>
            <person name="Kim S.-J."/>
            <person name="Kim Y.-S."/>
            <person name="Kim K.-H."/>
        </authorList>
    </citation>
    <scope>NUCLEOTIDE SEQUENCE [LARGE SCALE GENOMIC DNA]</scope>
    <source>
        <strain evidence="2 3">RR4-40</strain>
    </source>
</reference>
<dbReference type="EMBL" id="CP049057">
    <property type="protein sequence ID" value="QIE58131.1"/>
    <property type="molecule type" value="Genomic_DNA"/>
</dbReference>
<keyword evidence="3" id="KW-1185">Reference proteome</keyword>
<dbReference type="Pfam" id="PF08818">
    <property type="entry name" value="DUF1801"/>
    <property type="match status" value="1"/>
</dbReference>
<evidence type="ECO:0000313" key="2">
    <source>
        <dbReference type="EMBL" id="QIE58131.1"/>
    </source>
</evidence>
<dbReference type="Pfam" id="PF13376">
    <property type="entry name" value="OmdA"/>
    <property type="match status" value="1"/>
</dbReference>
<feature type="domain" description="YdhG-like" evidence="1">
    <location>
        <begin position="17"/>
        <end position="113"/>
    </location>
</feature>
<evidence type="ECO:0000313" key="3">
    <source>
        <dbReference type="Proteomes" id="UP000505306"/>
    </source>
</evidence>
<name>A0A6G6GKA9_9FLAO</name>
<dbReference type="AlphaFoldDB" id="A0A6G6GKA9"/>
<dbReference type="PIRSF" id="PIRSF021308">
    <property type="entry name" value="UCP021308"/>
    <property type="match status" value="1"/>
</dbReference>
<gene>
    <name evidence="2" type="ORF">G5B37_00680</name>
</gene>
<organism evidence="2 3">
    <name type="scientific">Rasiella rasia</name>
    <dbReference type="NCBI Taxonomy" id="2744027"/>
    <lineage>
        <taxon>Bacteria</taxon>
        <taxon>Pseudomonadati</taxon>
        <taxon>Bacteroidota</taxon>
        <taxon>Flavobacteriia</taxon>
        <taxon>Flavobacteriales</taxon>
        <taxon>Flavobacteriaceae</taxon>
        <taxon>Rasiella</taxon>
    </lineage>
</organism>
<evidence type="ECO:0000259" key="1">
    <source>
        <dbReference type="Pfam" id="PF08818"/>
    </source>
</evidence>
<dbReference type="Gene3D" id="3.90.1150.200">
    <property type="match status" value="1"/>
</dbReference>
<sequence length="199" mass="22542">MTTAAKVDAYIAKHAKWSTILTELRNILNTTELTEEVKWGAPAYLLDKKILIGLGAFKNHMGIWFHQGVFLKDKANKLVNAQEEKTKALRQWRFVEGDQVEPKLVLQYVKEAIENSKAGKEIKPVKAKKTVPISPDLKTAFKENAPFKKAFDALTAGKQREYIAHIASAKREATRLSRIEKIIPMILEGKGLHDKYKNC</sequence>
<dbReference type="Proteomes" id="UP000505306">
    <property type="component" value="Chromosome"/>
</dbReference>
<dbReference type="KEGG" id="mgel:G5B37_00680"/>
<dbReference type="RefSeq" id="WP_164678129.1">
    <property type="nucleotide sequence ID" value="NZ_CP049057.1"/>
</dbReference>